<reference evidence="1" key="1">
    <citation type="submission" date="2022-11" db="EMBL/GenBank/DDBJ databases">
        <title>Genome Sequence of Boeremia exigua.</title>
        <authorList>
            <person name="Buettner E."/>
        </authorList>
    </citation>
    <scope>NUCLEOTIDE SEQUENCE</scope>
    <source>
        <strain evidence="1">CU02</strain>
    </source>
</reference>
<evidence type="ECO:0000313" key="2">
    <source>
        <dbReference type="Proteomes" id="UP001153331"/>
    </source>
</evidence>
<comment type="caution">
    <text evidence="1">The sequence shown here is derived from an EMBL/GenBank/DDBJ whole genome shotgun (WGS) entry which is preliminary data.</text>
</comment>
<accession>A0ACC2ISK4</accession>
<sequence length="335" mass="35665">MAGQSEDGRASFSTSPTDSMRTTRRIRDILMPRRSSSSTSPRTLKKTGATAVDLGDASPSDRKTSHTTTKNANNASNGEARSSTVPAGSLRSEADSVAVDARNVQKVNEAQFPSPYKASGSTNADTMATVVTTHDAQESHHPSSTGGESPLSTDNHKEVPIKVAETAHECSGKCPVRSPMTITLKLKIQPKKDVPNHATKRLPINANIFEGPKRIGPFVFAESSNTRNLQLGMIGIYTLTILFAAFIGPKTLSITLWKLAVALLAYYITGRLLGWEVDAQSDFVLAPVLHMAGVAQKVLYDAVDGFGVLEISLEAQVVSETLGDVDSAAVSDLKG</sequence>
<evidence type="ECO:0000313" key="1">
    <source>
        <dbReference type="EMBL" id="KAJ8118139.1"/>
    </source>
</evidence>
<dbReference type="EMBL" id="JAPHNI010000028">
    <property type="protein sequence ID" value="KAJ8118139.1"/>
    <property type="molecule type" value="Genomic_DNA"/>
</dbReference>
<proteinExistence type="predicted"/>
<protein>
    <submittedName>
        <fullName evidence="1">Uncharacterized protein</fullName>
    </submittedName>
</protein>
<gene>
    <name evidence="1" type="ORF">OPT61_g823</name>
</gene>
<keyword evidence="2" id="KW-1185">Reference proteome</keyword>
<name>A0ACC2ISK4_9PLEO</name>
<organism evidence="1 2">
    <name type="scientific">Boeremia exigua</name>
    <dbReference type="NCBI Taxonomy" id="749465"/>
    <lineage>
        <taxon>Eukaryota</taxon>
        <taxon>Fungi</taxon>
        <taxon>Dikarya</taxon>
        <taxon>Ascomycota</taxon>
        <taxon>Pezizomycotina</taxon>
        <taxon>Dothideomycetes</taxon>
        <taxon>Pleosporomycetidae</taxon>
        <taxon>Pleosporales</taxon>
        <taxon>Pleosporineae</taxon>
        <taxon>Didymellaceae</taxon>
        <taxon>Boeremia</taxon>
    </lineage>
</organism>
<dbReference type="Proteomes" id="UP001153331">
    <property type="component" value="Unassembled WGS sequence"/>
</dbReference>